<organism evidence="10 11">
    <name type="scientific">Thalassospira povalilytica</name>
    <dbReference type="NCBI Taxonomy" id="732237"/>
    <lineage>
        <taxon>Bacteria</taxon>
        <taxon>Pseudomonadati</taxon>
        <taxon>Pseudomonadota</taxon>
        <taxon>Alphaproteobacteria</taxon>
        <taxon>Rhodospirillales</taxon>
        <taxon>Thalassospiraceae</taxon>
        <taxon>Thalassospira</taxon>
    </lineage>
</organism>
<name>A0ABX4R604_9PROT</name>
<dbReference type="InterPro" id="IPR031475">
    <property type="entry name" value="NBD_C"/>
</dbReference>
<evidence type="ECO:0000256" key="5">
    <source>
        <dbReference type="ARBA" id="ARBA00022840"/>
    </source>
</evidence>
<evidence type="ECO:0000256" key="3">
    <source>
        <dbReference type="ARBA" id="ARBA00022741"/>
    </source>
</evidence>
<proteinExistence type="inferred from homology"/>
<dbReference type="InterPro" id="IPR010737">
    <property type="entry name" value="4-carb_acid_sugar_kinase_N"/>
</dbReference>
<dbReference type="Gene3D" id="3.40.50.10840">
    <property type="entry name" value="Putative sugar-binding, N-terminal domain"/>
    <property type="match status" value="1"/>
</dbReference>
<evidence type="ECO:0008006" key="12">
    <source>
        <dbReference type="Google" id="ProtNLM"/>
    </source>
</evidence>
<gene>
    <name evidence="10" type="ORF">CU041_14470</name>
</gene>
<feature type="domain" description="Four-carbon acid sugar kinase N-terminal" evidence="8">
    <location>
        <begin position="37"/>
        <end position="287"/>
    </location>
</feature>
<keyword evidence="4" id="KW-0418">Kinase</keyword>
<comment type="caution">
    <text evidence="10">The sequence shown here is derived from an EMBL/GenBank/DDBJ whole genome shotgun (WGS) entry which is preliminary data.</text>
</comment>
<evidence type="ECO:0000256" key="4">
    <source>
        <dbReference type="ARBA" id="ARBA00022777"/>
    </source>
</evidence>
<evidence type="ECO:0000256" key="1">
    <source>
        <dbReference type="ARBA" id="ARBA00005715"/>
    </source>
</evidence>
<evidence type="ECO:0000256" key="6">
    <source>
        <dbReference type="ARBA" id="ARBA00023277"/>
    </source>
</evidence>
<dbReference type="Proteomes" id="UP000233365">
    <property type="component" value="Unassembled WGS sequence"/>
</dbReference>
<feature type="compositionally biased region" description="Polar residues" evidence="7">
    <location>
        <begin position="9"/>
        <end position="18"/>
    </location>
</feature>
<dbReference type="Gene3D" id="3.40.980.20">
    <property type="entry name" value="Four-carbon acid sugar kinase, nucleotide binding domain"/>
    <property type="match status" value="1"/>
</dbReference>
<feature type="region of interest" description="Disordered" evidence="7">
    <location>
        <begin position="1"/>
        <end position="25"/>
    </location>
</feature>
<feature type="domain" description="Four-carbon acid sugar kinase nucleotide binding" evidence="9">
    <location>
        <begin position="310"/>
        <end position="457"/>
    </location>
</feature>
<keyword evidence="3" id="KW-0547">Nucleotide-binding</keyword>
<evidence type="ECO:0000259" key="9">
    <source>
        <dbReference type="Pfam" id="PF17042"/>
    </source>
</evidence>
<reference evidence="10 11" key="1">
    <citation type="submission" date="2017-11" db="EMBL/GenBank/DDBJ databases">
        <title>Biodiversity and function of Thalassospira species in the particle-attached aromatic-hydrocarbon-degrading consortia from the surface seawater of the China South Sea.</title>
        <authorList>
            <person name="Dong C."/>
            <person name="Liu R."/>
            <person name="Shao Z."/>
        </authorList>
    </citation>
    <scope>NUCLEOTIDE SEQUENCE [LARGE SCALE GENOMIC DNA]</scope>
    <source>
        <strain evidence="10 11">139Z-12</strain>
    </source>
</reference>
<evidence type="ECO:0000256" key="2">
    <source>
        <dbReference type="ARBA" id="ARBA00022679"/>
    </source>
</evidence>
<comment type="similarity">
    <text evidence="1">Belongs to the four-carbon acid sugar kinase family.</text>
</comment>
<evidence type="ECO:0000256" key="7">
    <source>
        <dbReference type="SAM" id="MobiDB-lite"/>
    </source>
</evidence>
<evidence type="ECO:0000313" key="11">
    <source>
        <dbReference type="Proteomes" id="UP000233365"/>
    </source>
</evidence>
<dbReference type="SUPFAM" id="SSF142764">
    <property type="entry name" value="YgbK-like"/>
    <property type="match status" value="1"/>
</dbReference>
<dbReference type="Pfam" id="PF07005">
    <property type="entry name" value="SBD_N"/>
    <property type="match status" value="1"/>
</dbReference>
<dbReference type="InterPro" id="IPR037051">
    <property type="entry name" value="4-carb_acid_sugar_kinase_N_sf"/>
</dbReference>
<dbReference type="EMBL" id="PGTS01000005">
    <property type="protein sequence ID" value="PKR48681.1"/>
    <property type="molecule type" value="Genomic_DNA"/>
</dbReference>
<dbReference type="Pfam" id="PF17042">
    <property type="entry name" value="NBD_C"/>
    <property type="match status" value="1"/>
</dbReference>
<evidence type="ECO:0000259" key="8">
    <source>
        <dbReference type="Pfam" id="PF07005"/>
    </source>
</evidence>
<accession>A0ABX4R604</accession>
<keyword evidence="5" id="KW-0067">ATP-binding</keyword>
<sequence>MGSLRSRYQPRTTCQNQPGPVRSTGILRGTRLTMTKLVFCADDFTGASDTLATLARAGLSARLYLNAPDMSDHKNDDGHGSSGSDPDSLDAFGVATSLRAMGVEDGVATIGELAGQLAKADCGLYHFKICSTFDSAPETGNIAAIADRYAQSVGASWKAIIGGQPSLRRYCFLGNLFAAMGSGQIHRIDRHPVMANHPVTPMREADLPRHLANQGWAKVGLIDFTIIAQGRVALIAEIRRRIADGETETLFDVTTENDLLTIGEALRDIARSEVILCIGASSVAQALFPSFAPTPPSTRALRRDGPVFAFAGSRSPLTAEQVALATRYEKIEISPSDLGDRDARNRARTDCLSILEAGKNLLVAVSDDRNHQISSHDLARASAQFIADISRSVSLGFLLIAGGDTSSLAVQALGIESLSFVADFDAGAPIIRAHADQKNLDQLPMLLKGGQMGKPGLFDNVAGLATARA</sequence>
<evidence type="ECO:0000313" key="10">
    <source>
        <dbReference type="EMBL" id="PKR48681.1"/>
    </source>
</evidence>
<keyword evidence="6" id="KW-0119">Carbohydrate metabolism</keyword>
<keyword evidence="2" id="KW-0808">Transferase</keyword>
<keyword evidence="11" id="KW-1185">Reference proteome</keyword>
<protein>
    <recommendedName>
        <fullName evidence="12">Four-carbon acid sugar kinase family protein</fullName>
    </recommendedName>
</protein>
<dbReference type="InterPro" id="IPR042213">
    <property type="entry name" value="NBD_C_sf"/>
</dbReference>